<protein>
    <submittedName>
        <fullName evidence="2">Uncharacterized protein</fullName>
    </submittedName>
</protein>
<sequence>MSFAWGSDAGGWQHRNFRQAEEREGLTPLDRPLPGVISDPDADTAVSIERKVVSGHAYAILAPHADSGGRCGKDKPANVSVNGVSTCDPGPRRFRAGALVSWRGIYGPI</sequence>
<keyword evidence="3" id="KW-1185">Reference proteome</keyword>
<evidence type="ECO:0000313" key="2">
    <source>
        <dbReference type="EMBL" id="GIE72261.1"/>
    </source>
</evidence>
<reference evidence="2 3" key="1">
    <citation type="submission" date="2021-01" db="EMBL/GenBank/DDBJ databases">
        <title>Whole genome shotgun sequence of Actinoplanes palleronii NBRC 14916.</title>
        <authorList>
            <person name="Komaki H."/>
            <person name="Tamura T."/>
        </authorList>
    </citation>
    <scope>NUCLEOTIDE SEQUENCE [LARGE SCALE GENOMIC DNA]</scope>
    <source>
        <strain evidence="2 3">NBRC 14916</strain>
    </source>
</reference>
<accession>A0ABQ4BNL7</accession>
<evidence type="ECO:0000256" key="1">
    <source>
        <dbReference type="SAM" id="MobiDB-lite"/>
    </source>
</evidence>
<comment type="caution">
    <text evidence="2">The sequence shown here is derived from an EMBL/GenBank/DDBJ whole genome shotgun (WGS) entry which is preliminary data.</text>
</comment>
<gene>
    <name evidence="2" type="ORF">Apa02nite_083690</name>
</gene>
<feature type="region of interest" description="Disordered" evidence="1">
    <location>
        <begin position="1"/>
        <end position="41"/>
    </location>
</feature>
<proteinExistence type="predicted"/>
<dbReference type="Proteomes" id="UP000624709">
    <property type="component" value="Unassembled WGS sequence"/>
</dbReference>
<evidence type="ECO:0000313" key="3">
    <source>
        <dbReference type="Proteomes" id="UP000624709"/>
    </source>
</evidence>
<dbReference type="EMBL" id="BOMS01000140">
    <property type="protein sequence ID" value="GIE72261.1"/>
    <property type="molecule type" value="Genomic_DNA"/>
</dbReference>
<organism evidence="2 3">
    <name type="scientific">Actinoplanes palleronii</name>
    <dbReference type="NCBI Taxonomy" id="113570"/>
    <lineage>
        <taxon>Bacteria</taxon>
        <taxon>Bacillati</taxon>
        <taxon>Actinomycetota</taxon>
        <taxon>Actinomycetes</taxon>
        <taxon>Micromonosporales</taxon>
        <taxon>Micromonosporaceae</taxon>
        <taxon>Actinoplanes</taxon>
    </lineage>
</organism>
<name>A0ABQ4BNL7_9ACTN</name>